<comment type="caution">
    <text evidence="1">The sequence shown here is derived from an EMBL/GenBank/DDBJ whole genome shotgun (WGS) entry which is preliminary data.</text>
</comment>
<gene>
    <name evidence="1" type="ORF">Vadar_013794</name>
</gene>
<dbReference type="Proteomes" id="UP000828048">
    <property type="component" value="Chromosome 4"/>
</dbReference>
<evidence type="ECO:0000313" key="1">
    <source>
        <dbReference type="EMBL" id="KAH7860469.1"/>
    </source>
</evidence>
<organism evidence="1 2">
    <name type="scientific">Vaccinium darrowii</name>
    <dbReference type="NCBI Taxonomy" id="229202"/>
    <lineage>
        <taxon>Eukaryota</taxon>
        <taxon>Viridiplantae</taxon>
        <taxon>Streptophyta</taxon>
        <taxon>Embryophyta</taxon>
        <taxon>Tracheophyta</taxon>
        <taxon>Spermatophyta</taxon>
        <taxon>Magnoliopsida</taxon>
        <taxon>eudicotyledons</taxon>
        <taxon>Gunneridae</taxon>
        <taxon>Pentapetalae</taxon>
        <taxon>asterids</taxon>
        <taxon>Ericales</taxon>
        <taxon>Ericaceae</taxon>
        <taxon>Vaccinioideae</taxon>
        <taxon>Vaccinieae</taxon>
        <taxon>Vaccinium</taxon>
    </lineage>
</organism>
<keyword evidence="2" id="KW-1185">Reference proteome</keyword>
<evidence type="ECO:0000313" key="2">
    <source>
        <dbReference type="Proteomes" id="UP000828048"/>
    </source>
</evidence>
<sequence>MDPLELGNDGYFTSLMQSDCNEDQFAMESQYFNPNAQVLTHETEFTAAMGSSKKPPRGANFTMEEDKMLVSAWLNISMDPVQGNNQKKNYILATSEGIHRGEQAKWYQPYHCFFTESLVYNSNLHKQVLQLLFEGFVTESKWHKRGQQEDDNVAMDSVVDLEEPTENVVDLERPIGSKAKKVHVKKQKDQIASLTLISGALDEIKEGKKMLVDKKLEVLAKIHDQEQEKIRIKKESLQKTHDQEQEKIRIKRERLEMDQFKEDERVMMMDLNGLSEGQQEFYKHKQMEILEKRRAK</sequence>
<dbReference type="EMBL" id="CM037154">
    <property type="protein sequence ID" value="KAH7860469.1"/>
    <property type="molecule type" value="Genomic_DNA"/>
</dbReference>
<name>A0ACB7Z3N3_9ERIC</name>
<proteinExistence type="predicted"/>
<protein>
    <submittedName>
        <fullName evidence="1">Uncharacterized protein</fullName>
    </submittedName>
</protein>
<accession>A0ACB7Z3N3</accession>
<reference evidence="1 2" key="1">
    <citation type="journal article" date="2021" name="Hortic Res">
        <title>High-quality reference genome and annotation aids understanding of berry development for evergreen blueberry (Vaccinium darrowii).</title>
        <authorList>
            <person name="Yu J."/>
            <person name="Hulse-Kemp A.M."/>
            <person name="Babiker E."/>
            <person name="Staton M."/>
        </authorList>
    </citation>
    <scope>NUCLEOTIDE SEQUENCE [LARGE SCALE GENOMIC DNA]</scope>
    <source>
        <strain evidence="2">cv. NJ 8807/NJ 8810</strain>
        <tissue evidence="1">Young leaf</tissue>
    </source>
</reference>